<dbReference type="GO" id="GO:0012505">
    <property type="term" value="C:endomembrane system"/>
    <property type="evidence" value="ECO:0007669"/>
    <property type="project" value="UniProtKB-SubCell"/>
</dbReference>
<proteinExistence type="predicted"/>
<keyword evidence="2" id="KW-0813">Transport</keyword>
<dbReference type="PANTHER" id="PTHR30335:SF0">
    <property type="entry name" value="ION-TRANSLOCATING OXIDOREDUCTASE COMPLEX SUBUNIT A"/>
    <property type="match status" value="1"/>
</dbReference>
<evidence type="ECO:0000256" key="3">
    <source>
        <dbReference type="ARBA" id="ARBA00022519"/>
    </source>
</evidence>
<dbReference type="RefSeq" id="WP_133818814.1">
    <property type="nucleotide sequence ID" value="NZ_SNZH01000006.1"/>
</dbReference>
<gene>
    <name evidence="9" type="ORF">DFR29_106222</name>
</gene>
<reference evidence="9 10" key="1">
    <citation type="submission" date="2019-03" db="EMBL/GenBank/DDBJ databases">
        <title>Genomic Encyclopedia of Type Strains, Phase IV (KMG-IV): sequencing the most valuable type-strain genomes for metagenomic binning, comparative biology and taxonomic classification.</title>
        <authorList>
            <person name="Goeker M."/>
        </authorList>
    </citation>
    <scope>NUCLEOTIDE SEQUENCE [LARGE SCALE GENOMIC DNA]</scope>
    <source>
        <strain evidence="9 10">DSM 21667</strain>
    </source>
</reference>
<keyword evidence="6 8" id="KW-1133">Transmembrane helix</keyword>
<comment type="caution">
    <text evidence="9">The sequence shown here is derived from an EMBL/GenBank/DDBJ whole genome shotgun (WGS) entry which is preliminary data.</text>
</comment>
<keyword evidence="3" id="KW-1003">Cell membrane</keyword>
<dbReference type="EMBL" id="SNZH01000006">
    <property type="protein sequence ID" value="TDR44075.1"/>
    <property type="molecule type" value="Genomic_DNA"/>
</dbReference>
<feature type="transmembrane region" description="Helical" evidence="8">
    <location>
        <begin position="46"/>
        <end position="65"/>
    </location>
</feature>
<dbReference type="Pfam" id="PF02508">
    <property type="entry name" value="Rnf-Nqr"/>
    <property type="match status" value="1"/>
</dbReference>
<name>A0A4R6YYI1_9GAMM</name>
<dbReference type="InterPro" id="IPR003667">
    <property type="entry name" value="NqrDE/RnfAE"/>
</dbReference>
<comment type="subcellular location">
    <subcellularLocation>
        <location evidence="1">Endomembrane system</location>
        <topology evidence="1">Multi-pass membrane protein</topology>
    </subcellularLocation>
</comment>
<sequence>MGLGELTGLLLATALGNSLVLAQGLGADRLLQPVPLADAARHGTLTALVGVIVAGLAWLLQHFFLAPFALDLYAPFALVLLVPAVTALVAQTLQRWRPGYAATQWLLIACNSAVIAGAIAVQGQDRGFGASLIVGLAYGGGFAACLLLLSGLEQRLQPQGAPAAFRGLPLRLLNAGLLLLACAGLDGIGRG</sequence>
<keyword evidence="3" id="KW-0997">Cell inner membrane</keyword>
<evidence type="ECO:0000313" key="9">
    <source>
        <dbReference type="EMBL" id="TDR44075.1"/>
    </source>
</evidence>
<evidence type="ECO:0000256" key="7">
    <source>
        <dbReference type="ARBA" id="ARBA00023136"/>
    </source>
</evidence>
<evidence type="ECO:0000256" key="1">
    <source>
        <dbReference type="ARBA" id="ARBA00004127"/>
    </source>
</evidence>
<feature type="transmembrane region" description="Helical" evidence="8">
    <location>
        <begin position="128"/>
        <end position="152"/>
    </location>
</feature>
<keyword evidence="4 8" id="KW-0812">Transmembrane</keyword>
<feature type="transmembrane region" description="Helical" evidence="8">
    <location>
        <begin position="72"/>
        <end position="90"/>
    </location>
</feature>
<feature type="transmembrane region" description="Helical" evidence="8">
    <location>
        <begin position="102"/>
        <end position="121"/>
    </location>
</feature>
<keyword evidence="5" id="KW-1278">Translocase</keyword>
<dbReference type="InterPro" id="IPR050133">
    <property type="entry name" value="NqrDE/RnfAE_oxidrdctase"/>
</dbReference>
<feature type="transmembrane region" description="Helical" evidence="8">
    <location>
        <begin position="172"/>
        <end position="189"/>
    </location>
</feature>
<dbReference type="PANTHER" id="PTHR30335">
    <property type="entry name" value="INTEGRAL MEMBRANE PROTEIN OF SOXR-REDUCING COMPLEX"/>
    <property type="match status" value="1"/>
</dbReference>
<keyword evidence="10" id="KW-1185">Reference proteome</keyword>
<dbReference type="AlphaFoldDB" id="A0A4R6YYI1"/>
<evidence type="ECO:0000256" key="8">
    <source>
        <dbReference type="SAM" id="Phobius"/>
    </source>
</evidence>
<protein>
    <submittedName>
        <fullName evidence="9">Electron transport complex protein RnfA</fullName>
    </submittedName>
</protein>
<evidence type="ECO:0000313" key="10">
    <source>
        <dbReference type="Proteomes" id="UP000295293"/>
    </source>
</evidence>
<accession>A0A4R6YYI1</accession>
<keyword evidence="7 8" id="KW-0472">Membrane</keyword>
<evidence type="ECO:0000256" key="2">
    <source>
        <dbReference type="ARBA" id="ARBA00022448"/>
    </source>
</evidence>
<evidence type="ECO:0000256" key="5">
    <source>
        <dbReference type="ARBA" id="ARBA00022967"/>
    </source>
</evidence>
<organism evidence="9 10">
    <name type="scientific">Tahibacter aquaticus</name>
    <dbReference type="NCBI Taxonomy" id="520092"/>
    <lineage>
        <taxon>Bacteria</taxon>
        <taxon>Pseudomonadati</taxon>
        <taxon>Pseudomonadota</taxon>
        <taxon>Gammaproteobacteria</taxon>
        <taxon>Lysobacterales</taxon>
        <taxon>Rhodanobacteraceae</taxon>
        <taxon>Tahibacter</taxon>
    </lineage>
</organism>
<evidence type="ECO:0000256" key="6">
    <source>
        <dbReference type="ARBA" id="ARBA00022989"/>
    </source>
</evidence>
<dbReference type="GO" id="GO:0005886">
    <property type="term" value="C:plasma membrane"/>
    <property type="evidence" value="ECO:0007669"/>
    <property type="project" value="TreeGrafter"/>
</dbReference>
<dbReference type="Proteomes" id="UP000295293">
    <property type="component" value="Unassembled WGS sequence"/>
</dbReference>
<evidence type="ECO:0000256" key="4">
    <source>
        <dbReference type="ARBA" id="ARBA00022692"/>
    </source>
</evidence>